<dbReference type="Proteomes" id="UP000271573">
    <property type="component" value="Chromosome"/>
</dbReference>
<dbReference type="EMBL" id="AP019307">
    <property type="protein sequence ID" value="BBH16550.1"/>
    <property type="molecule type" value="Genomic_DNA"/>
</dbReference>
<dbReference type="KEGG" id="nbe:Back2_08370"/>
<protein>
    <submittedName>
        <fullName evidence="1">Uncharacterized protein</fullName>
    </submittedName>
</protein>
<accession>A0A3G9ICA2</accession>
<proteinExistence type="predicted"/>
<keyword evidence="2" id="KW-1185">Reference proteome</keyword>
<organism evidence="1 2">
    <name type="scientific">Nocardioides baekrokdamisoli</name>
    <dbReference type="NCBI Taxonomy" id="1804624"/>
    <lineage>
        <taxon>Bacteria</taxon>
        <taxon>Bacillati</taxon>
        <taxon>Actinomycetota</taxon>
        <taxon>Actinomycetes</taxon>
        <taxon>Propionibacteriales</taxon>
        <taxon>Nocardioidaceae</taxon>
        <taxon>Nocardioides</taxon>
    </lineage>
</organism>
<reference evidence="1 2" key="1">
    <citation type="submission" date="2018-11" db="EMBL/GenBank/DDBJ databases">
        <title>Complete genome sequence of Nocardioides baekrokdamisoli strain KCTC 39748.</title>
        <authorList>
            <person name="Kang S.W."/>
            <person name="Lee K.C."/>
            <person name="Kim K.K."/>
            <person name="Kim J.S."/>
            <person name="Kim D.S."/>
            <person name="Ko S.H."/>
            <person name="Yang S.H."/>
            <person name="Shin Y.K."/>
            <person name="Lee J.S."/>
        </authorList>
    </citation>
    <scope>NUCLEOTIDE SEQUENCE [LARGE SCALE GENOMIC DNA]</scope>
    <source>
        <strain evidence="1 2">KCTC 39748</strain>
    </source>
</reference>
<gene>
    <name evidence="1" type="ORF">Back2_08370</name>
</gene>
<evidence type="ECO:0000313" key="1">
    <source>
        <dbReference type="EMBL" id="BBH16550.1"/>
    </source>
</evidence>
<name>A0A3G9ICA2_9ACTN</name>
<dbReference type="AlphaFoldDB" id="A0A3G9ICA2"/>
<evidence type="ECO:0000313" key="2">
    <source>
        <dbReference type="Proteomes" id="UP000271573"/>
    </source>
</evidence>
<sequence length="89" mass="10699">MTQFRPEYISQYMLPQYLLYWLSLYPLFEQSLKPMHHNADDAFADGASRTNEALSSAPRRIAMNPRRYLCDECDEWCTREGWFRSVKHF</sequence>